<accession>A0AAJ2X3S3</accession>
<dbReference type="EMBL" id="JAJFNJ020000003">
    <property type="protein sequence ID" value="MEC3888612.1"/>
    <property type="molecule type" value="Genomic_DNA"/>
</dbReference>
<dbReference type="RefSeq" id="WP_267131692.1">
    <property type="nucleotide sequence ID" value="NZ_JAJFNJ020000003.1"/>
</dbReference>
<feature type="compositionally biased region" description="Basic and acidic residues" evidence="1">
    <location>
        <begin position="1"/>
        <end position="14"/>
    </location>
</feature>
<reference evidence="2" key="2">
    <citation type="submission" date="2024-01" db="EMBL/GenBank/DDBJ databases">
        <title>Long-read genome sequencing of X. campestris pv. papavericola.</title>
        <authorList>
            <person name="Hussain R.M.F."/>
            <person name="Greer S."/>
            <person name="Harrison J."/>
            <person name="Grant M."/>
            <person name="Vicente J."/>
            <person name="Studholme D.J."/>
        </authorList>
    </citation>
    <scope>NUCLEOTIDE SEQUENCE</scope>
    <source>
        <strain evidence="2">NCPPB 2970</strain>
    </source>
</reference>
<proteinExistence type="predicted"/>
<dbReference type="Proteomes" id="UP001297361">
    <property type="component" value="Unassembled WGS sequence"/>
</dbReference>
<comment type="caution">
    <text evidence="2">The sequence shown here is derived from an EMBL/GenBank/DDBJ whole genome shotgun (WGS) entry which is preliminary data.</text>
</comment>
<feature type="region of interest" description="Disordered" evidence="1">
    <location>
        <begin position="1"/>
        <end position="21"/>
    </location>
</feature>
<organism evidence="2 3">
    <name type="scientific">Xanthomonas campestris pv. papavericola</name>
    <dbReference type="NCBI Taxonomy" id="487881"/>
    <lineage>
        <taxon>Bacteria</taxon>
        <taxon>Pseudomonadati</taxon>
        <taxon>Pseudomonadota</taxon>
        <taxon>Gammaproteobacteria</taxon>
        <taxon>Lysobacterales</taxon>
        <taxon>Lysobacteraceae</taxon>
        <taxon>Xanthomonas</taxon>
    </lineage>
</organism>
<reference evidence="2" key="1">
    <citation type="submission" date="2021-10" db="EMBL/GenBank/DDBJ databases">
        <authorList>
            <person name="Hussein R."/>
            <person name="Harrison J."/>
            <person name="Studholme D.J."/>
            <person name="Vicente J."/>
            <person name="Grant M."/>
        </authorList>
    </citation>
    <scope>NUCLEOTIDE SEQUENCE</scope>
    <source>
        <strain evidence="2">NCPPB 2970</strain>
    </source>
</reference>
<evidence type="ECO:0000313" key="2">
    <source>
        <dbReference type="EMBL" id="MEC3888612.1"/>
    </source>
</evidence>
<evidence type="ECO:0000256" key="1">
    <source>
        <dbReference type="SAM" id="MobiDB-lite"/>
    </source>
</evidence>
<dbReference type="AlphaFoldDB" id="A0AAJ2X3S3"/>
<evidence type="ECO:0000313" key="3">
    <source>
        <dbReference type="Proteomes" id="UP001297361"/>
    </source>
</evidence>
<name>A0AAJ2X3S3_XANCA</name>
<protein>
    <submittedName>
        <fullName evidence="2">Uncharacterized protein</fullName>
    </submittedName>
</protein>
<sequence>MEEKPLENPEKDGVRSGARRQCTRIAPARDSFATATVINVS</sequence>
<gene>
    <name evidence="2" type="ORF">LLE72_012835</name>
</gene>